<evidence type="ECO:0000256" key="1">
    <source>
        <dbReference type="SAM" id="Coils"/>
    </source>
</evidence>
<dbReference type="CDD" id="cd21912">
    <property type="entry name" value="CC1_T3JAM"/>
    <property type="match status" value="1"/>
</dbReference>
<keyword evidence="1" id="KW-0175">Coiled coil</keyword>
<dbReference type="InterPro" id="IPR051176">
    <property type="entry name" value="Cent_Immune-Sig_Mod"/>
</dbReference>
<reference evidence="3" key="1">
    <citation type="submission" date="2022-12" db="EMBL/GenBank/DDBJ databases">
        <authorList>
            <person name="Alioto T."/>
            <person name="Alioto T."/>
            <person name="Gomez Garrido J."/>
        </authorList>
    </citation>
    <scope>NUCLEOTIDE SEQUENCE</scope>
</reference>
<accession>A0AA35KJ33</accession>
<sequence>MASGEVGEASAVHGNLPPHWSSPEIKTPRKRKVTLKCIWKALCTAVSCALSMIKEILKSHGWRGPRHESYEEKYERRQEKRETLRRRRNRTTCRLTDKRQSKEAKELLQRRREKVILRRRNLIMEGPGRKEVHLTPGRDMSLVPENRPGDLGERSAYLRSLPANQESWDNCTSQLHTKSVQHSFTDTFAHGNLNSSPENMFTVKVYTTCKGTQTTDESSTVKKNSGQQTDCGTAVLDKEIIQLSNYLKEALHRELLLKQKMAILQELFATLLQAAEKSWKGQLNEDKLKCRLSALENQLQTCTQSHSKWSLKRILLEMEDQKQNYELKAKESLQKLLEEKLQVEGQLQNAQRALAVAEEDCALWKEHYNALNEDWSQLTDKHIELENNLHVLENKLQWSDNQNFQLHQALQSSESERAQLYSRINNLQEDYKVTIECLSVVEGKLRSEERDKLQLEATIKHLHTSRSGLSSARTKQSKDHEGGRESSLEDQLQKRTSQLAAKEKECIDLRCELEILSDEYRSCLAKLQQCRDEINHPQSKKTKVGIHSECPLCATSYC</sequence>
<feature type="compositionally biased region" description="Basic and acidic residues" evidence="2">
    <location>
        <begin position="476"/>
        <end position="493"/>
    </location>
</feature>
<feature type="region of interest" description="Disordered" evidence="2">
    <location>
        <begin position="1"/>
        <end position="25"/>
    </location>
</feature>
<proteinExistence type="predicted"/>
<dbReference type="AlphaFoldDB" id="A0AA35KJ33"/>
<dbReference type="PANTHER" id="PTHR15715:SF21">
    <property type="entry name" value="TRAF3-INTERACTING JNK-ACTIVATING MODULATOR"/>
    <property type="match status" value="1"/>
</dbReference>
<feature type="region of interest" description="Disordered" evidence="2">
    <location>
        <begin position="464"/>
        <end position="494"/>
    </location>
</feature>
<feature type="compositionally biased region" description="Polar residues" evidence="2">
    <location>
        <begin position="465"/>
        <end position="474"/>
    </location>
</feature>
<name>A0AA35KJ33_9SAUR</name>
<keyword evidence="4" id="KW-1185">Reference proteome</keyword>
<organism evidence="3 4">
    <name type="scientific">Podarcis lilfordi</name>
    <name type="common">Lilford's wall lizard</name>
    <dbReference type="NCBI Taxonomy" id="74358"/>
    <lineage>
        <taxon>Eukaryota</taxon>
        <taxon>Metazoa</taxon>
        <taxon>Chordata</taxon>
        <taxon>Craniata</taxon>
        <taxon>Vertebrata</taxon>
        <taxon>Euteleostomi</taxon>
        <taxon>Lepidosauria</taxon>
        <taxon>Squamata</taxon>
        <taxon>Bifurcata</taxon>
        <taxon>Unidentata</taxon>
        <taxon>Episquamata</taxon>
        <taxon>Laterata</taxon>
        <taxon>Lacertibaenia</taxon>
        <taxon>Lacertidae</taxon>
        <taxon>Podarcis</taxon>
    </lineage>
</organism>
<dbReference type="Proteomes" id="UP001178461">
    <property type="component" value="Chromosome 6"/>
</dbReference>
<dbReference type="PANTHER" id="PTHR15715">
    <property type="entry name" value="CENTROSOMAL PROTEIN OF 170 KDA"/>
    <property type="match status" value="1"/>
</dbReference>
<feature type="region of interest" description="Disordered" evidence="2">
    <location>
        <begin position="129"/>
        <end position="149"/>
    </location>
</feature>
<dbReference type="SUPFAM" id="SSF57997">
    <property type="entry name" value="Tropomyosin"/>
    <property type="match status" value="1"/>
</dbReference>
<evidence type="ECO:0000313" key="3">
    <source>
        <dbReference type="EMBL" id="CAI5777783.1"/>
    </source>
</evidence>
<protein>
    <recommendedName>
        <fullName evidence="5">TRAF3 interacting protein 3</fullName>
    </recommendedName>
</protein>
<gene>
    <name evidence="3" type="ORF">PODLI_1B030395</name>
</gene>
<dbReference type="EMBL" id="OX395131">
    <property type="protein sequence ID" value="CAI5777783.1"/>
    <property type="molecule type" value="Genomic_DNA"/>
</dbReference>
<evidence type="ECO:0000256" key="2">
    <source>
        <dbReference type="SAM" id="MobiDB-lite"/>
    </source>
</evidence>
<evidence type="ECO:0000313" key="4">
    <source>
        <dbReference type="Proteomes" id="UP001178461"/>
    </source>
</evidence>
<evidence type="ECO:0008006" key="5">
    <source>
        <dbReference type="Google" id="ProtNLM"/>
    </source>
</evidence>
<feature type="coiled-coil region" evidence="1">
    <location>
        <begin position="285"/>
        <end position="430"/>
    </location>
</feature>